<dbReference type="InterPro" id="IPR013783">
    <property type="entry name" value="Ig-like_fold"/>
</dbReference>
<dbReference type="EMBL" id="AY815520">
    <property type="protein sequence ID" value="AAW27252.1"/>
    <property type="molecule type" value="mRNA"/>
</dbReference>
<evidence type="ECO:0000313" key="1">
    <source>
        <dbReference type="EMBL" id="AAW27252.1"/>
    </source>
</evidence>
<accession>Q5DAA4</accession>
<proteinExistence type="evidence at transcript level"/>
<dbReference type="InterPro" id="IPR036179">
    <property type="entry name" value="Ig-like_dom_sf"/>
</dbReference>
<dbReference type="Gene3D" id="2.60.40.10">
    <property type="entry name" value="Immunoglobulins"/>
    <property type="match status" value="1"/>
</dbReference>
<name>Q5DAA4_SCHJA</name>
<reference evidence="1" key="2">
    <citation type="journal article" date="2006" name="PLoS Pathog.">
        <title>New perspectives on host-parasite interplay by comparative transcriptomic and proteomic analyses of Schistosoma japonicum.</title>
        <authorList>
            <person name="Liu F."/>
            <person name="Lu J."/>
            <person name="Hu W."/>
            <person name="Wang S.Y."/>
            <person name="Cui S.J."/>
            <person name="Chi M."/>
            <person name="Yan Q."/>
            <person name="Wang X.R."/>
            <person name="Song H.D."/>
            <person name="Xu X.N."/>
            <person name="Wang J.J."/>
            <person name="Zhang X.L."/>
            <person name="Zhang X."/>
            <person name="Wang Z.Q."/>
            <person name="Xue C.L."/>
            <person name="Brindley P.J."/>
            <person name="McManus D.P."/>
            <person name="Yang P.Y."/>
            <person name="Feng Z."/>
            <person name="Chen Z."/>
            <person name="Han Z.G."/>
        </authorList>
    </citation>
    <scope>NUCLEOTIDE SEQUENCE</scope>
</reference>
<sequence length="121" mass="13308">MCVIDANPPVEQHACQWTSNRTGTITSGSVRTRLTYLNAGLIRDLVLDLEPISRLDFGDLYTCTASNSLGTTTAITMVTESSTEVLLINGRHACNNAVNWIHMNILLLISSQCFNIVFFSN</sequence>
<protein>
    <submittedName>
        <fullName evidence="1">SJCHGC06396 protein</fullName>
    </submittedName>
</protein>
<reference evidence="1" key="1">
    <citation type="submission" date="2004-11" db="EMBL/GenBank/DDBJ databases">
        <title>The full-length cDNA sequences of Schistosoma japonicum genes.</title>
        <authorList>
            <person name="Han Z."/>
        </authorList>
    </citation>
    <scope>NUCLEOTIDE SEQUENCE</scope>
</reference>
<dbReference type="AlphaFoldDB" id="Q5DAA4"/>
<dbReference type="SUPFAM" id="SSF48726">
    <property type="entry name" value="Immunoglobulin"/>
    <property type="match status" value="1"/>
</dbReference>
<organism evidence="1">
    <name type="scientific">Schistosoma japonicum</name>
    <name type="common">Blood fluke</name>
    <dbReference type="NCBI Taxonomy" id="6182"/>
    <lineage>
        <taxon>Eukaryota</taxon>
        <taxon>Metazoa</taxon>
        <taxon>Spiralia</taxon>
        <taxon>Lophotrochozoa</taxon>
        <taxon>Platyhelminthes</taxon>
        <taxon>Trematoda</taxon>
        <taxon>Digenea</taxon>
        <taxon>Strigeidida</taxon>
        <taxon>Schistosomatoidea</taxon>
        <taxon>Schistosomatidae</taxon>
        <taxon>Schistosoma</taxon>
    </lineage>
</organism>